<reference evidence="2" key="1">
    <citation type="submission" date="2013-08" db="EMBL/GenBank/DDBJ databases">
        <authorList>
            <person name="Mendez C."/>
            <person name="Richter M."/>
            <person name="Ferrer M."/>
            <person name="Sanchez J."/>
        </authorList>
    </citation>
    <scope>NUCLEOTIDE SEQUENCE</scope>
</reference>
<reference evidence="2" key="2">
    <citation type="journal article" date="2014" name="ISME J.">
        <title>Microbial stratification in low pH oxic and suboxic macroscopic growths along an acid mine drainage.</title>
        <authorList>
            <person name="Mendez-Garcia C."/>
            <person name="Mesa V."/>
            <person name="Sprenger R.R."/>
            <person name="Richter M."/>
            <person name="Diez M.S."/>
            <person name="Solano J."/>
            <person name="Bargiela R."/>
            <person name="Golyshina O.V."/>
            <person name="Manteca A."/>
            <person name="Ramos J.L."/>
            <person name="Gallego J.R."/>
            <person name="Llorente I."/>
            <person name="Martins Dos Santos V.A."/>
            <person name="Jensen O.N."/>
            <person name="Pelaez A.I."/>
            <person name="Sanchez J."/>
            <person name="Ferrer M."/>
        </authorList>
    </citation>
    <scope>NUCLEOTIDE SEQUENCE</scope>
</reference>
<dbReference type="CDD" id="cd00829">
    <property type="entry name" value="SCP-x_thiolase"/>
    <property type="match status" value="1"/>
</dbReference>
<dbReference type="AlphaFoldDB" id="T1C7W9"/>
<dbReference type="InterPro" id="IPR016039">
    <property type="entry name" value="Thiolase-like"/>
</dbReference>
<comment type="caution">
    <text evidence="2">The sequence shown here is derived from an EMBL/GenBank/DDBJ whole genome shotgun (WGS) entry which is preliminary data.</text>
</comment>
<gene>
    <name evidence="2" type="ORF">B1B_07337</name>
</gene>
<feature type="non-terminal residue" evidence="2">
    <location>
        <position position="267"/>
    </location>
</feature>
<dbReference type="PANTHER" id="PTHR42870:SF6">
    <property type="entry name" value="ACETYL-COA C-ACYLTRANSFERASE"/>
    <property type="match status" value="1"/>
</dbReference>
<evidence type="ECO:0000259" key="1">
    <source>
        <dbReference type="Pfam" id="PF00108"/>
    </source>
</evidence>
<dbReference type="Gene3D" id="3.40.47.10">
    <property type="match status" value="1"/>
</dbReference>
<dbReference type="InterPro" id="IPR020616">
    <property type="entry name" value="Thiolase_N"/>
</dbReference>
<sequence length="267" mass="28219">MGAGHTRFGALEEGPRALLRTAVDAAFRSVDRGAERARVREAFLATLGFGGWQIGNAAAVLGEESDRAGIPTTRVENACASGGFALRAGARAVEAGSDGLVLVAGLEKMTDLLAPRRRYWLGVSGDTEWERLAGLTFAGVYGLIASTYADRYPSAREAMAEVAVKNHDNGSRNPNAHFQKRIAREAVRAAPRVADPLGLYDCCPVSDGAAAVLLAPADRARDYTDTPVYLDAVGAASDRLAVQERPDLARFPATERAAAEAFASTDL</sequence>
<organism evidence="2">
    <name type="scientific">mine drainage metagenome</name>
    <dbReference type="NCBI Taxonomy" id="410659"/>
    <lineage>
        <taxon>unclassified sequences</taxon>
        <taxon>metagenomes</taxon>
        <taxon>ecological metagenomes</taxon>
    </lineage>
</organism>
<dbReference type="GO" id="GO:0016747">
    <property type="term" value="F:acyltransferase activity, transferring groups other than amino-acyl groups"/>
    <property type="evidence" value="ECO:0007669"/>
    <property type="project" value="InterPro"/>
</dbReference>
<dbReference type="Pfam" id="PF00108">
    <property type="entry name" value="Thiolase_N"/>
    <property type="match status" value="1"/>
</dbReference>
<evidence type="ECO:0000313" key="2">
    <source>
        <dbReference type="EMBL" id="EQD62275.1"/>
    </source>
</evidence>
<name>T1C7W9_9ZZZZ</name>
<dbReference type="PANTHER" id="PTHR42870">
    <property type="entry name" value="ACETYL-COA C-ACETYLTRANSFERASE"/>
    <property type="match status" value="1"/>
</dbReference>
<protein>
    <submittedName>
        <fullName evidence="2">Thiolase</fullName>
    </submittedName>
</protein>
<proteinExistence type="predicted"/>
<feature type="domain" description="Thiolase N-terminal" evidence="1">
    <location>
        <begin position="35"/>
        <end position="217"/>
    </location>
</feature>
<dbReference type="EMBL" id="AUZY01004671">
    <property type="protein sequence ID" value="EQD62275.1"/>
    <property type="molecule type" value="Genomic_DNA"/>
</dbReference>
<dbReference type="SUPFAM" id="SSF53901">
    <property type="entry name" value="Thiolase-like"/>
    <property type="match status" value="1"/>
</dbReference>
<accession>T1C7W9</accession>